<dbReference type="Proteomes" id="UP000541185">
    <property type="component" value="Unassembled WGS sequence"/>
</dbReference>
<comment type="caution">
    <text evidence="2">The sequence shown here is derived from an EMBL/GenBank/DDBJ whole genome shotgun (WGS) entry which is preliminary data.</text>
</comment>
<dbReference type="InterPro" id="IPR029069">
    <property type="entry name" value="HotDog_dom_sf"/>
</dbReference>
<dbReference type="SUPFAM" id="SSF54637">
    <property type="entry name" value="Thioesterase/thiol ester dehydrase-isomerase"/>
    <property type="match status" value="1"/>
</dbReference>
<proteinExistence type="predicted"/>
<dbReference type="PANTHER" id="PTHR43664">
    <property type="entry name" value="MONOAMINE OXIDASE-RELATED"/>
    <property type="match status" value="1"/>
</dbReference>
<dbReference type="Pfam" id="PF01575">
    <property type="entry name" value="MaoC_dehydratas"/>
    <property type="match status" value="1"/>
</dbReference>
<dbReference type="InterPro" id="IPR002539">
    <property type="entry name" value="MaoC-like_dom"/>
</dbReference>
<dbReference type="InterPro" id="IPR052342">
    <property type="entry name" value="MCH/BMMD"/>
</dbReference>
<feature type="domain" description="MaoC-like" evidence="1">
    <location>
        <begin position="30"/>
        <end position="133"/>
    </location>
</feature>
<dbReference type="RefSeq" id="WP_169423052.1">
    <property type="nucleotide sequence ID" value="NZ_JABBFX010000007.1"/>
</dbReference>
<evidence type="ECO:0000313" key="3">
    <source>
        <dbReference type="Proteomes" id="UP000541185"/>
    </source>
</evidence>
<gene>
    <name evidence="2" type="ORF">HHL11_33580</name>
</gene>
<protein>
    <submittedName>
        <fullName evidence="2">Acyl dehydratase</fullName>
    </submittedName>
</protein>
<reference evidence="2 3" key="1">
    <citation type="submission" date="2020-04" db="EMBL/GenBank/DDBJ databases">
        <title>Ramlibacter sp. G-1-2-2 isolated from soil.</title>
        <authorList>
            <person name="Dahal R.H."/>
        </authorList>
    </citation>
    <scope>NUCLEOTIDE SEQUENCE [LARGE SCALE GENOMIC DNA]</scope>
    <source>
        <strain evidence="2 3">G-1-2-2</strain>
    </source>
</reference>
<evidence type="ECO:0000259" key="1">
    <source>
        <dbReference type="Pfam" id="PF01575"/>
    </source>
</evidence>
<dbReference type="PANTHER" id="PTHR43664:SF1">
    <property type="entry name" value="BETA-METHYLMALYL-COA DEHYDRATASE"/>
    <property type="match status" value="1"/>
</dbReference>
<sequence length="171" mass="19096">MTELSRSAAAVRDVQALKLYWEDLPVGYMFETPARTITEADVVAFAALTGDFNRLHVDVEFAKSSFFGQRLAHGLLVASVSVGLATRTLVHQLIENTAISVLENKLQFLKPTFIGDTIRTRIDVTEARPTRNPERGVLVFRRRTINQRDEAVIEATVPYLIQRRPTEGGVA</sequence>
<dbReference type="AlphaFoldDB" id="A0A848HD82"/>
<evidence type="ECO:0000313" key="2">
    <source>
        <dbReference type="EMBL" id="NML48715.1"/>
    </source>
</evidence>
<dbReference type="EMBL" id="JABBFX010000007">
    <property type="protein sequence ID" value="NML48715.1"/>
    <property type="molecule type" value="Genomic_DNA"/>
</dbReference>
<organism evidence="2 3">
    <name type="scientific">Ramlibacter agri</name>
    <dbReference type="NCBI Taxonomy" id="2728837"/>
    <lineage>
        <taxon>Bacteria</taxon>
        <taxon>Pseudomonadati</taxon>
        <taxon>Pseudomonadota</taxon>
        <taxon>Betaproteobacteria</taxon>
        <taxon>Burkholderiales</taxon>
        <taxon>Comamonadaceae</taxon>
        <taxon>Ramlibacter</taxon>
    </lineage>
</organism>
<name>A0A848HD82_9BURK</name>
<accession>A0A848HD82</accession>
<keyword evidence="3" id="KW-1185">Reference proteome</keyword>
<dbReference type="Gene3D" id="3.10.129.10">
    <property type="entry name" value="Hotdog Thioesterase"/>
    <property type="match status" value="1"/>
</dbReference>